<protein>
    <submittedName>
        <fullName evidence="3">Uncharacterized protein</fullName>
    </submittedName>
</protein>
<keyword evidence="2" id="KW-0732">Signal</keyword>
<feature type="compositionally biased region" description="Basic and acidic residues" evidence="1">
    <location>
        <begin position="94"/>
        <end position="106"/>
    </location>
</feature>
<gene>
    <name evidence="3" type="ORF">ACH5RR_030997</name>
</gene>
<dbReference type="AlphaFoldDB" id="A0ABD2YI92"/>
<sequence>MKKILLVLFVALVLILGSFQANAKRVLFQERQLLSDANLGRKVSAGPNDKVVTQTKGADENPELAKTKNGSADNTVTNGAVTRNNDNYGEDSDSNSHRYFSDDQHQPKPSNNNANSLRPTP</sequence>
<dbReference type="Proteomes" id="UP001630127">
    <property type="component" value="Unassembled WGS sequence"/>
</dbReference>
<feature type="signal peptide" evidence="2">
    <location>
        <begin position="1"/>
        <end position="23"/>
    </location>
</feature>
<evidence type="ECO:0000256" key="1">
    <source>
        <dbReference type="SAM" id="MobiDB-lite"/>
    </source>
</evidence>
<feature type="chain" id="PRO_5044780739" evidence="2">
    <location>
        <begin position="24"/>
        <end position="121"/>
    </location>
</feature>
<name>A0ABD2YI92_9GENT</name>
<keyword evidence="4" id="KW-1185">Reference proteome</keyword>
<proteinExistence type="predicted"/>
<comment type="caution">
    <text evidence="3">The sequence shown here is derived from an EMBL/GenBank/DDBJ whole genome shotgun (WGS) entry which is preliminary data.</text>
</comment>
<feature type="compositionally biased region" description="Polar residues" evidence="1">
    <location>
        <begin position="107"/>
        <end position="121"/>
    </location>
</feature>
<feature type="compositionally biased region" description="Basic and acidic residues" evidence="1">
    <location>
        <begin position="57"/>
        <end position="66"/>
    </location>
</feature>
<evidence type="ECO:0000313" key="3">
    <source>
        <dbReference type="EMBL" id="KAL3505615.1"/>
    </source>
</evidence>
<accession>A0ABD2YI92</accession>
<evidence type="ECO:0000256" key="2">
    <source>
        <dbReference type="SAM" id="SignalP"/>
    </source>
</evidence>
<evidence type="ECO:0000313" key="4">
    <source>
        <dbReference type="Proteomes" id="UP001630127"/>
    </source>
</evidence>
<reference evidence="3 4" key="1">
    <citation type="submission" date="2024-11" db="EMBL/GenBank/DDBJ databases">
        <title>A near-complete genome assembly of Cinchona calisaya.</title>
        <authorList>
            <person name="Lian D.C."/>
            <person name="Zhao X.W."/>
            <person name="Wei L."/>
        </authorList>
    </citation>
    <scope>NUCLEOTIDE SEQUENCE [LARGE SCALE GENOMIC DNA]</scope>
    <source>
        <tissue evidence="3">Nenye</tissue>
    </source>
</reference>
<organism evidence="3 4">
    <name type="scientific">Cinchona calisaya</name>
    <dbReference type="NCBI Taxonomy" id="153742"/>
    <lineage>
        <taxon>Eukaryota</taxon>
        <taxon>Viridiplantae</taxon>
        <taxon>Streptophyta</taxon>
        <taxon>Embryophyta</taxon>
        <taxon>Tracheophyta</taxon>
        <taxon>Spermatophyta</taxon>
        <taxon>Magnoliopsida</taxon>
        <taxon>eudicotyledons</taxon>
        <taxon>Gunneridae</taxon>
        <taxon>Pentapetalae</taxon>
        <taxon>asterids</taxon>
        <taxon>lamiids</taxon>
        <taxon>Gentianales</taxon>
        <taxon>Rubiaceae</taxon>
        <taxon>Cinchonoideae</taxon>
        <taxon>Cinchoneae</taxon>
        <taxon>Cinchona</taxon>
    </lineage>
</organism>
<feature type="region of interest" description="Disordered" evidence="1">
    <location>
        <begin position="37"/>
        <end position="121"/>
    </location>
</feature>
<dbReference type="EMBL" id="JBJUIK010000013">
    <property type="protein sequence ID" value="KAL3505615.1"/>
    <property type="molecule type" value="Genomic_DNA"/>
</dbReference>
<feature type="compositionally biased region" description="Polar residues" evidence="1">
    <location>
        <begin position="68"/>
        <end position="87"/>
    </location>
</feature>